<evidence type="ECO:0000259" key="3">
    <source>
        <dbReference type="Pfam" id="PF13400"/>
    </source>
</evidence>
<keyword evidence="2" id="KW-0812">Transmembrane</keyword>
<keyword evidence="5" id="KW-1185">Reference proteome</keyword>
<evidence type="ECO:0000256" key="1">
    <source>
        <dbReference type="SAM" id="MobiDB-lite"/>
    </source>
</evidence>
<feature type="domain" description="Putative Flp pilus-assembly TadG-like N-terminal" evidence="3">
    <location>
        <begin position="43"/>
        <end position="84"/>
    </location>
</feature>
<keyword evidence="2" id="KW-0472">Membrane</keyword>
<protein>
    <submittedName>
        <fullName evidence="4">Pilus assembly protein TadE</fullName>
    </submittedName>
</protein>
<evidence type="ECO:0000256" key="2">
    <source>
        <dbReference type="SAM" id="Phobius"/>
    </source>
</evidence>
<organism evidence="4 5">
    <name type="scientific">Massilia eurypsychrophila</name>
    <dbReference type="NCBI Taxonomy" id="1485217"/>
    <lineage>
        <taxon>Bacteria</taxon>
        <taxon>Pseudomonadati</taxon>
        <taxon>Pseudomonadota</taxon>
        <taxon>Betaproteobacteria</taxon>
        <taxon>Burkholderiales</taxon>
        <taxon>Oxalobacteraceae</taxon>
        <taxon>Telluria group</taxon>
        <taxon>Massilia</taxon>
    </lineage>
</organism>
<comment type="caution">
    <text evidence="4">The sequence shown here is derived from an EMBL/GenBank/DDBJ whole genome shotgun (WGS) entry which is preliminary data.</text>
</comment>
<sequence length="482" mass="51134">MGRYVARKRDHGNGNVRRDGAATFRPSVRGDPLKKQGGVYLMIFSMSLLFILGLCGFALDISRIYNRKAELQSIADAVALAAARELNGNLSGVNNAETKAASALSQLRYRYSTTAITWSASALRFSASATAPESGWLELAAAKSAPGGLMFVRFNTQQLDADVGRVDTTLLRVLPNAPLATEVTARAIAGRISINVSPLAVCALNNTPQEALDHPGPPVLKELVQYGFRRGNTYDLMALGSNGILPAHFAVDAGDPLGTRDNAVNVSASFIGPFACTGTSLATKLVGENIHVAAPFPIGTLYKHLNTRFGVYTDTGCNSLESPPDSNIKAHQATATVNPIWSYAKAIPYSSYTSQGATEPVAGYNAVSPTVLSWTTLYPGLGPYPGQAPKVAYPATTPYQTTSDANFAQSAGPALAPSKQHRRVLNVPLLQCPLSTAGSVQANVLEIGRFFMTVPATSTSVKVEFAGLMRQQNIDGEVELIQ</sequence>
<keyword evidence="2" id="KW-1133">Transmembrane helix</keyword>
<evidence type="ECO:0000313" key="4">
    <source>
        <dbReference type="EMBL" id="PIL43514.1"/>
    </source>
</evidence>
<gene>
    <name evidence="4" type="ORF">CR105_18575</name>
</gene>
<dbReference type="OrthoDB" id="8595764at2"/>
<feature type="region of interest" description="Disordered" evidence="1">
    <location>
        <begin position="1"/>
        <end position="21"/>
    </location>
</feature>
<dbReference type="Pfam" id="PF13400">
    <property type="entry name" value="Tad"/>
    <property type="match status" value="1"/>
</dbReference>
<evidence type="ECO:0000313" key="5">
    <source>
        <dbReference type="Proteomes" id="UP000230390"/>
    </source>
</evidence>
<dbReference type="Proteomes" id="UP000230390">
    <property type="component" value="Unassembled WGS sequence"/>
</dbReference>
<dbReference type="InterPro" id="IPR028087">
    <property type="entry name" value="Tad_N"/>
</dbReference>
<dbReference type="AlphaFoldDB" id="A0A2G8TBZ8"/>
<feature type="compositionally biased region" description="Basic residues" evidence="1">
    <location>
        <begin position="1"/>
        <end position="10"/>
    </location>
</feature>
<name>A0A2G8TBZ8_9BURK</name>
<accession>A0A2G8TBZ8</accession>
<dbReference type="RefSeq" id="WP_099790918.1">
    <property type="nucleotide sequence ID" value="NZ_JBHLYV010000019.1"/>
</dbReference>
<dbReference type="EMBL" id="PDOC01000013">
    <property type="protein sequence ID" value="PIL43514.1"/>
    <property type="molecule type" value="Genomic_DNA"/>
</dbReference>
<proteinExistence type="predicted"/>
<feature type="transmembrane region" description="Helical" evidence="2">
    <location>
        <begin position="39"/>
        <end position="59"/>
    </location>
</feature>
<reference evidence="4 5" key="1">
    <citation type="submission" date="2017-10" db="EMBL/GenBank/DDBJ databases">
        <title>Massilia psychrophilum sp. nov., a novel purple-pigmented bacterium isolated from Tianshan glacier, Xinjiang Municipality, China.</title>
        <authorList>
            <person name="Wang H."/>
        </authorList>
    </citation>
    <scope>NUCLEOTIDE SEQUENCE [LARGE SCALE GENOMIC DNA]</scope>
    <source>
        <strain evidence="4 5">JCM 30074</strain>
    </source>
</reference>